<evidence type="ECO:0000259" key="16">
    <source>
        <dbReference type="PROSITE" id="PS50948"/>
    </source>
</evidence>
<dbReference type="PROSITE" id="PS50011">
    <property type="entry name" value="PROTEIN_KINASE_DOM"/>
    <property type="match status" value="1"/>
</dbReference>
<dbReference type="InterPro" id="IPR001480">
    <property type="entry name" value="Bulb-type_lectin_dom"/>
</dbReference>
<keyword evidence="9 12" id="KW-0067">ATP-binding</keyword>
<dbReference type="InterPro" id="IPR024171">
    <property type="entry name" value="SRK-like_kinase"/>
</dbReference>
<evidence type="ECO:0000256" key="3">
    <source>
        <dbReference type="ARBA" id="ARBA00022527"/>
    </source>
</evidence>
<gene>
    <name evidence="17" type="ORF">KSP40_PGU020003</name>
</gene>
<comment type="caution">
    <text evidence="17">The sequence shown here is derived from an EMBL/GenBank/DDBJ whole genome shotgun (WGS) entry which is preliminary data.</text>
</comment>
<keyword evidence="2" id="KW-1003">Cell membrane</keyword>
<name>A0ABR2MDV4_9ASPA</name>
<dbReference type="CDD" id="cd14066">
    <property type="entry name" value="STKc_IRAK"/>
    <property type="match status" value="1"/>
</dbReference>
<evidence type="ECO:0000256" key="7">
    <source>
        <dbReference type="ARBA" id="ARBA00022741"/>
    </source>
</evidence>
<feature type="domain" description="Apple" evidence="16">
    <location>
        <begin position="343"/>
        <end position="430"/>
    </location>
</feature>
<comment type="subcellular location">
    <subcellularLocation>
        <location evidence="1">Cell membrane</location>
        <topology evidence="1">Single-pass type I membrane protein</topology>
    </subcellularLocation>
</comment>
<evidence type="ECO:0000256" key="2">
    <source>
        <dbReference type="ARBA" id="ARBA00022475"/>
    </source>
</evidence>
<dbReference type="SMART" id="SM00108">
    <property type="entry name" value="B_lectin"/>
    <property type="match status" value="1"/>
</dbReference>
<dbReference type="SUPFAM" id="SSF56112">
    <property type="entry name" value="Protein kinase-like (PK-like)"/>
    <property type="match status" value="1"/>
</dbReference>
<evidence type="ECO:0000256" key="4">
    <source>
        <dbReference type="ARBA" id="ARBA00022536"/>
    </source>
</evidence>
<evidence type="ECO:0000256" key="5">
    <source>
        <dbReference type="ARBA" id="ARBA00022679"/>
    </source>
</evidence>
<evidence type="ECO:0000256" key="6">
    <source>
        <dbReference type="ARBA" id="ARBA00022729"/>
    </source>
</evidence>
<keyword evidence="4" id="KW-0245">EGF-like domain</keyword>
<dbReference type="Gene3D" id="3.30.200.20">
    <property type="entry name" value="Phosphorylase Kinase, domain 1"/>
    <property type="match status" value="1"/>
</dbReference>
<dbReference type="Pfam" id="PF01453">
    <property type="entry name" value="B_lectin"/>
    <property type="match status" value="1"/>
</dbReference>
<accession>A0ABR2MDV4</accession>
<feature type="domain" description="Protein kinase" evidence="14">
    <location>
        <begin position="515"/>
        <end position="791"/>
    </location>
</feature>
<dbReference type="InterPro" id="IPR036426">
    <property type="entry name" value="Bulb-type_lectin_dom_sf"/>
</dbReference>
<dbReference type="PROSITE" id="PS50948">
    <property type="entry name" value="PAN"/>
    <property type="match status" value="1"/>
</dbReference>
<dbReference type="EC" id="2.7.11.1" evidence="12"/>
<dbReference type="InterPro" id="IPR011009">
    <property type="entry name" value="Kinase-like_dom_sf"/>
</dbReference>
<evidence type="ECO:0000256" key="8">
    <source>
        <dbReference type="ARBA" id="ARBA00022777"/>
    </source>
</evidence>
<evidence type="ECO:0000313" key="17">
    <source>
        <dbReference type="EMBL" id="KAK8961148.1"/>
    </source>
</evidence>
<evidence type="ECO:0000256" key="11">
    <source>
        <dbReference type="ARBA" id="ARBA00023180"/>
    </source>
</evidence>
<evidence type="ECO:0000256" key="13">
    <source>
        <dbReference type="SAM" id="Phobius"/>
    </source>
</evidence>
<evidence type="ECO:0000256" key="1">
    <source>
        <dbReference type="ARBA" id="ARBA00004251"/>
    </source>
</evidence>
<keyword evidence="6" id="KW-0732">Signal</keyword>
<evidence type="ECO:0000256" key="9">
    <source>
        <dbReference type="ARBA" id="ARBA00022840"/>
    </source>
</evidence>
<dbReference type="InterPro" id="IPR000858">
    <property type="entry name" value="S_locus_glycoprot_dom"/>
</dbReference>
<dbReference type="PIRSF" id="PIRSF000641">
    <property type="entry name" value="SRK"/>
    <property type="match status" value="1"/>
</dbReference>
<dbReference type="CDD" id="cd01098">
    <property type="entry name" value="PAN_AP_plant"/>
    <property type="match status" value="1"/>
</dbReference>
<keyword evidence="13" id="KW-0472">Membrane</keyword>
<dbReference type="SMART" id="SM00473">
    <property type="entry name" value="PAN_AP"/>
    <property type="match status" value="1"/>
</dbReference>
<comment type="catalytic activity">
    <reaction evidence="12">
        <text>L-seryl-[protein] + ATP = O-phospho-L-seryl-[protein] + ADP + H(+)</text>
        <dbReference type="Rhea" id="RHEA:17989"/>
        <dbReference type="Rhea" id="RHEA-COMP:9863"/>
        <dbReference type="Rhea" id="RHEA-COMP:11604"/>
        <dbReference type="ChEBI" id="CHEBI:15378"/>
        <dbReference type="ChEBI" id="CHEBI:29999"/>
        <dbReference type="ChEBI" id="CHEBI:30616"/>
        <dbReference type="ChEBI" id="CHEBI:83421"/>
        <dbReference type="ChEBI" id="CHEBI:456216"/>
        <dbReference type="EC" id="2.7.11.1"/>
    </reaction>
</comment>
<dbReference type="SUPFAM" id="SSF51110">
    <property type="entry name" value="alpha-D-mannose-specific plant lectins"/>
    <property type="match status" value="1"/>
</dbReference>
<dbReference type="CDD" id="cd00028">
    <property type="entry name" value="B_lectin"/>
    <property type="match status" value="1"/>
</dbReference>
<dbReference type="Pfam" id="PF07714">
    <property type="entry name" value="PK_Tyr_Ser-Thr"/>
    <property type="match status" value="1"/>
</dbReference>
<keyword evidence="7 12" id="KW-0547">Nucleotide-binding</keyword>
<dbReference type="Gene3D" id="1.10.510.10">
    <property type="entry name" value="Transferase(Phosphotransferase) domain 1"/>
    <property type="match status" value="1"/>
</dbReference>
<evidence type="ECO:0000259" key="14">
    <source>
        <dbReference type="PROSITE" id="PS50011"/>
    </source>
</evidence>
<dbReference type="PROSITE" id="PS00108">
    <property type="entry name" value="PROTEIN_KINASE_ST"/>
    <property type="match status" value="1"/>
</dbReference>
<dbReference type="InterPro" id="IPR003609">
    <property type="entry name" value="Pan_app"/>
</dbReference>
<dbReference type="Gene3D" id="2.90.10.10">
    <property type="entry name" value="Bulb-type lectin domain"/>
    <property type="match status" value="1"/>
</dbReference>
<dbReference type="Pfam" id="PF08276">
    <property type="entry name" value="PAN_2"/>
    <property type="match status" value="1"/>
</dbReference>
<keyword evidence="10" id="KW-1015">Disulfide bond</keyword>
<keyword evidence="13" id="KW-1133">Transmembrane helix</keyword>
<comment type="catalytic activity">
    <reaction evidence="12">
        <text>L-threonyl-[protein] + ATP = O-phospho-L-threonyl-[protein] + ADP + H(+)</text>
        <dbReference type="Rhea" id="RHEA:46608"/>
        <dbReference type="Rhea" id="RHEA-COMP:11060"/>
        <dbReference type="Rhea" id="RHEA-COMP:11605"/>
        <dbReference type="ChEBI" id="CHEBI:15378"/>
        <dbReference type="ChEBI" id="CHEBI:30013"/>
        <dbReference type="ChEBI" id="CHEBI:30616"/>
        <dbReference type="ChEBI" id="CHEBI:61977"/>
        <dbReference type="ChEBI" id="CHEBI:456216"/>
        <dbReference type="EC" id="2.7.11.1"/>
    </reaction>
</comment>
<keyword evidence="13" id="KW-0812">Transmembrane</keyword>
<keyword evidence="5 12" id="KW-0808">Transferase</keyword>
<keyword evidence="8 12" id="KW-0418">Kinase</keyword>
<dbReference type="EMBL" id="JBBWWR010000010">
    <property type="protein sequence ID" value="KAK8961148.1"/>
    <property type="molecule type" value="Genomic_DNA"/>
</dbReference>
<evidence type="ECO:0000313" key="18">
    <source>
        <dbReference type="Proteomes" id="UP001412067"/>
    </source>
</evidence>
<keyword evidence="3 12" id="KW-0723">Serine/threonine-protein kinase</keyword>
<dbReference type="InterPro" id="IPR000719">
    <property type="entry name" value="Prot_kinase_dom"/>
</dbReference>
<reference evidence="17 18" key="1">
    <citation type="journal article" date="2022" name="Nat. Plants">
        <title>Genomes of leafy and leafless Platanthera orchids illuminate the evolution of mycoheterotrophy.</title>
        <authorList>
            <person name="Li M.H."/>
            <person name="Liu K.W."/>
            <person name="Li Z."/>
            <person name="Lu H.C."/>
            <person name="Ye Q.L."/>
            <person name="Zhang D."/>
            <person name="Wang J.Y."/>
            <person name="Li Y.F."/>
            <person name="Zhong Z.M."/>
            <person name="Liu X."/>
            <person name="Yu X."/>
            <person name="Liu D.K."/>
            <person name="Tu X.D."/>
            <person name="Liu B."/>
            <person name="Hao Y."/>
            <person name="Liao X.Y."/>
            <person name="Jiang Y.T."/>
            <person name="Sun W.H."/>
            <person name="Chen J."/>
            <person name="Chen Y.Q."/>
            <person name="Ai Y."/>
            <person name="Zhai J.W."/>
            <person name="Wu S.S."/>
            <person name="Zhou Z."/>
            <person name="Hsiao Y.Y."/>
            <person name="Wu W.L."/>
            <person name="Chen Y.Y."/>
            <person name="Lin Y.F."/>
            <person name="Hsu J.L."/>
            <person name="Li C.Y."/>
            <person name="Wang Z.W."/>
            <person name="Zhao X."/>
            <person name="Zhong W.Y."/>
            <person name="Ma X.K."/>
            <person name="Ma L."/>
            <person name="Huang J."/>
            <person name="Chen G.Z."/>
            <person name="Huang M.Z."/>
            <person name="Huang L."/>
            <person name="Peng D.H."/>
            <person name="Luo Y.B."/>
            <person name="Zou S.Q."/>
            <person name="Chen S.P."/>
            <person name="Lan S."/>
            <person name="Tsai W.C."/>
            <person name="Van de Peer Y."/>
            <person name="Liu Z.J."/>
        </authorList>
    </citation>
    <scope>NUCLEOTIDE SEQUENCE [LARGE SCALE GENOMIC DNA]</scope>
    <source>
        <strain evidence="17">Lor288</strain>
    </source>
</reference>
<keyword evidence="11" id="KW-0325">Glycoprotein</keyword>
<dbReference type="Proteomes" id="UP001412067">
    <property type="component" value="Unassembled WGS sequence"/>
</dbReference>
<evidence type="ECO:0000256" key="12">
    <source>
        <dbReference type="PIRNR" id="PIRNR000641"/>
    </source>
</evidence>
<protein>
    <recommendedName>
        <fullName evidence="12">Receptor-like serine/threonine-protein kinase</fullName>
        <ecNumber evidence="12">2.7.11.1</ecNumber>
    </recommendedName>
</protein>
<dbReference type="InterPro" id="IPR008271">
    <property type="entry name" value="Ser/Thr_kinase_AS"/>
</dbReference>
<dbReference type="PROSITE" id="PS50927">
    <property type="entry name" value="BULB_LECTIN"/>
    <property type="match status" value="1"/>
</dbReference>
<dbReference type="SMART" id="SM00220">
    <property type="entry name" value="S_TKc"/>
    <property type="match status" value="1"/>
</dbReference>
<evidence type="ECO:0000256" key="10">
    <source>
        <dbReference type="ARBA" id="ARBA00023157"/>
    </source>
</evidence>
<keyword evidence="18" id="KW-1185">Reference proteome</keyword>
<proteinExistence type="inferred from homology"/>
<organism evidence="17 18">
    <name type="scientific">Platanthera guangdongensis</name>
    <dbReference type="NCBI Taxonomy" id="2320717"/>
    <lineage>
        <taxon>Eukaryota</taxon>
        <taxon>Viridiplantae</taxon>
        <taxon>Streptophyta</taxon>
        <taxon>Embryophyta</taxon>
        <taxon>Tracheophyta</taxon>
        <taxon>Spermatophyta</taxon>
        <taxon>Magnoliopsida</taxon>
        <taxon>Liliopsida</taxon>
        <taxon>Asparagales</taxon>
        <taxon>Orchidaceae</taxon>
        <taxon>Orchidoideae</taxon>
        <taxon>Orchideae</taxon>
        <taxon>Orchidinae</taxon>
        <taxon>Platanthera</taxon>
    </lineage>
</organism>
<dbReference type="PANTHER" id="PTHR27002:SF1044">
    <property type="entry name" value="PROTEIN KINASE SUPERFAMILY PROTEIN"/>
    <property type="match status" value="1"/>
</dbReference>
<dbReference type="Pfam" id="PF00954">
    <property type="entry name" value="S_locus_glycop"/>
    <property type="match status" value="1"/>
</dbReference>
<dbReference type="PANTHER" id="PTHR27002">
    <property type="entry name" value="RECEPTOR-LIKE SERINE/THREONINE-PROTEIN KINASE SD1-8"/>
    <property type="match status" value="1"/>
</dbReference>
<evidence type="ECO:0000259" key="15">
    <source>
        <dbReference type="PROSITE" id="PS50927"/>
    </source>
</evidence>
<comment type="similarity">
    <text evidence="12">Belongs to the protein kinase superfamily. Ser/Thr protein kinase family.</text>
</comment>
<feature type="domain" description="Bulb-type lectin" evidence="15">
    <location>
        <begin position="24"/>
        <end position="148"/>
    </location>
</feature>
<dbReference type="InterPro" id="IPR001245">
    <property type="entry name" value="Ser-Thr/Tyr_kinase_cat_dom"/>
</dbReference>
<feature type="transmembrane region" description="Helical" evidence="13">
    <location>
        <begin position="442"/>
        <end position="463"/>
    </location>
</feature>
<sequence>MSELIIPAFVLFFTVGFVSISIAVDTLTPSRQLFDGETLVSANGTFALGFFSPLNTTNRYLGIWYHNLAVHTIVWVANRRSPLTNLTGMLSITTTGSLHVTSALGNSAPVWSTPSFPNSSSNLISQLLDSGNLVVKSVDSSSILWQSFDYPTDTMLPGMKLGPHLTTGLDRNLTAWRSPSDPSPGNYTVGIDALGVPQIVMRTADGWIWRGGPWNGLGFSGAGTSSFFDVGLYRLFHSGFNVTEEEIYYYFNTVNDGITTVTMDYNGTLRRYEWDASNQNWNIDWLVPIEYCDFFPACGANGVCDGKSSPVCQCVEGFDPRNPVSWSRGDWSDGCVRAAPLGCHANVTDDFVVVRGAKLPDTREAVEDMSIGLDECRARCLMNCSCQAYASADLSVDLSQGGNGCIIWTTDIDDVSVYANGGQNFFVRVPSGDHAGSKKKPWFFAVPAAIVIFLVIILISFLMMRSYRRKKLYEQSLSSLNLENEIMHKLEAGKERNPEIPLFQFIQVASATNNFSDTNKLGEGGFGPVYKGKLPEGQDVAIKRLSARSGQGAEEFKNELMLIAKLQHRNLVRLLGCCIHAEEKILIYEFMPNKSLDLFLFNVEQGRQLDWTRRFHIVEGIAQGLLYLHKHSRLRVIHRDLKASNILLDADMNPKISDFGLARIFDANQTQANTRRIVGTYGYISPEYAFKGLFSVKSDVFSFGVLLLEIVSGRRSAGLHEFGSSCSLLAYAWDLWKDEAWAELVDPALDKKFQHDEAARCIYAALLCVQESADDRPDMSDVVSILGNENLCFNGLKEPAFFSMKLVASDLKHPFELHVNNSLNNLSVSDVAGR</sequence>